<gene>
    <name evidence="2" type="ORF">SAMN02745180_02373</name>
</gene>
<evidence type="ECO:0000313" key="3">
    <source>
        <dbReference type="Proteomes" id="UP000184389"/>
    </source>
</evidence>
<keyword evidence="2" id="KW-0808">Transferase</keyword>
<dbReference type="GO" id="GO:0005507">
    <property type="term" value="F:copper ion binding"/>
    <property type="evidence" value="ECO:0007669"/>
    <property type="project" value="TreeGrafter"/>
</dbReference>
<dbReference type="STRING" id="1123281.SAMN02745180_02373"/>
<dbReference type="GO" id="GO:0008270">
    <property type="term" value="F:zinc ion binding"/>
    <property type="evidence" value="ECO:0007669"/>
    <property type="project" value="TreeGrafter"/>
</dbReference>
<dbReference type="PANTHER" id="PTHR38430:SF1">
    <property type="entry name" value="PROTEIN-ARGININE KINASE ACTIVATOR PROTEIN"/>
    <property type="match status" value="1"/>
</dbReference>
<keyword evidence="2" id="KW-0418">Kinase</keyword>
<feature type="domain" description="UVR" evidence="1">
    <location>
        <begin position="129"/>
        <end position="164"/>
    </location>
</feature>
<evidence type="ECO:0000259" key="1">
    <source>
        <dbReference type="PROSITE" id="PS50151"/>
    </source>
</evidence>
<sequence>MLCQECGKNPATMHFTKIVNGDITELHLCDECAKKHKEFDFDTTFSFHKFLTGLIDNIQGESFKEENIDIKCDVCGMSYSSFKQSGKFGCSHCYESFKSKLIPLLKEVHGHDTHIGKIPKRAGGAIGIKKEIGKLKSQLDILIKNEEFEKAAEVRDKIKSLQNEIEND</sequence>
<dbReference type="SUPFAM" id="SSF46600">
    <property type="entry name" value="C-terminal UvrC-binding domain of UvrB"/>
    <property type="match status" value="1"/>
</dbReference>
<dbReference type="Pfam" id="PF02151">
    <property type="entry name" value="UVR"/>
    <property type="match status" value="1"/>
</dbReference>
<dbReference type="InterPro" id="IPR025542">
    <property type="entry name" value="YacH"/>
</dbReference>
<keyword evidence="3" id="KW-1185">Reference proteome</keyword>
<dbReference type="GO" id="GO:0046870">
    <property type="term" value="F:cadmium ion binding"/>
    <property type="evidence" value="ECO:0007669"/>
    <property type="project" value="TreeGrafter"/>
</dbReference>
<dbReference type="Proteomes" id="UP000184389">
    <property type="component" value="Unassembled WGS sequence"/>
</dbReference>
<dbReference type="PANTHER" id="PTHR38430">
    <property type="entry name" value="PROTEIN-ARGININE KINASE ACTIVATOR PROTEIN"/>
    <property type="match status" value="1"/>
</dbReference>
<name>A0A1M5YQ79_9FIRM</name>
<dbReference type="GO" id="GO:1990169">
    <property type="term" value="P:stress response to copper ion"/>
    <property type="evidence" value="ECO:0007669"/>
    <property type="project" value="TreeGrafter"/>
</dbReference>
<evidence type="ECO:0000313" key="2">
    <source>
        <dbReference type="EMBL" id="SHI14267.1"/>
    </source>
</evidence>
<dbReference type="GO" id="GO:0016301">
    <property type="term" value="F:kinase activity"/>
    <property type="evidence" value="ECO:0007669"/>
    <property type="project" value="UniProtKB-KW"/>
</dbReference>
<organism evidence="2 3">
    <name type="scientific">Sporanaerobacter acetigenes DSM 13106</name>
    <dbReference type="NCBI Taxonomy" id="1123281"/>
    <lineage>
        <taxon>Bacteria</taxon>
        <taxon>Bacillati</taxon>
        <taxon>Bacillota</taxon>
        <taxon>Tissierellia</taxon>
        <taxon>Tissierellales</taxon>
        <taxon>Sporanaerobacteraceae</taxon>
        <taxon>Sporanaerobacter</taxon>
    </lineage>
</organism>
<protein>
    <submittedName>
        <fullName evidence="2">Protein-arginine kinase activator protein McsA</fullName>
    </submittedName>
</protein>
<reference evidence="2 3" key="1">
    <citation type="submission" date="2016-11" db="EMBL/GenBank/DDBJ databases">
        <authorList>
            <person name="Jaros S."/>
            <person name="Januszkiewicz K."/>
            <person name="Wedrychowicz H."/>
        </authorList>
    </citation>
    <scope>NUCLEOTIDE SEQUENCE [LARGE SCALE GENOMIC DNA]</scope>
    <source>
        <strain evidence="2 3">DSM 13106</strain>
    </source>
</reference>
<dbReference type="AlphaFoldDB" id="A0A1M5YQ79"/>
<dbReference type="RefSeq" id="WP_072745008.1">
    <property type="nucleotide sequence ID" value="NZ_FQXR01000014.1"/>
</dbReference>
<proteinExistence type="predicted"/>
<dbReference type="Gene3D" id="4.10.860.10">
    <property type="entry name" value="UVR domain"/>
    <property type="match status" value="1"/>
</dbReference>
<dbReference type="InterPro" id="IPR001943">
    <property type="entry name" value="UVR_dom"/>
</dbReference>
<dbReference type="PIRSF" id="PIRSF015034">
    <property type="entry name" value="YacH"/>
    <property type="match status" value="1"/>
</dbReference>
<dbReference type="GO" id="GO:1990170">
    <property type="term" value="P:stress response to cadmium ion"/>
    <property type="evidence" value="ECO:0007669"/>
    <property type="project" value="TreeGrafter"/>
</dbReference>
<dbReference type="OrthoDB" id="9788704at2"/>
<dbReference type="EMBL" id="FQXR01000014">
    <property type="protein sequence ID" value="SHI14267.1"/>
    <property type="molecule type" value="Genomic_DNA"/>
</dbReference>
<dbReference type="InterPro" id="IPR036876">
    <property type="entry name" value="UVR_dom_sf"/>
</dbReference>
<dbReference type="PROSITE" id="PS50151">
    <property type="entry name" value="UVR"/>
    <property type="match status" value="1"/>
</dbReference>
<dbReference type="GO" id="GO:0050897">
    <property type="term" value="F:cobalt ion binding"/>
    <property type="evidence" value="ECO:0007669"/>
    <property type="project" value="TreeGrafter"/>
</dbReference>
<accession>A0A1M5YQ79</accession>